<name>A0ACC0X1H9_9ROSI</name>
<protein>
    <submittedName>
        <fullName evidence="1">Uncharacterized protein</fullName>
    </submittedName>
</protein>
<gene>
    <name evidence="1" type="ORF">Pint_29617</name>
</gene>
<sequence>MANTNISEQSPLETTPKTALPAAETTPETILPAVVLPAAETTSETVLPAAGTTPETVLPAVETTPETVLPAAETTSETVLPATETTPDTPMTEVVNVTAVTDNVTSVADNLISVAGGDGGSKGKEHEGWNWCLGRNNKGVTWGKVYEQGWRQTMEDTVAVYPAFMKLTCNEFGGCTAPGCKYALQKSPIHFFGVFDGHGGSEVT</sequence>
<evidence type="ECO:0000313" key="2">
    <source>
        <dbReference type="Proteomes" id="UP001163603"/>
    </source>
</evidence>
<dbReference type="EMBL" id="CM047750">
    <property type="protein sequence ID" value="KAJ0007331.1"/>
    <property type="molecule type" value="Genomic_DNA"/>
</dbReference>
<dbReference type="Proteomes" id="UP001163603">
    <property type="component" value="Chromosome 15"/>
</dbReference>
<organism evidence="1 2">
    <name type="scientific">Pistacia integerrima</name>
    <dbReference type="NCBI Taxonomy" id="434235"/>
    <lineage>
        <taxon>Eukaryota</taxon>
        <taxon>Viridiplantae</taxon>
        <taxon>Streptophyta</taxon>
        <taxon>Embryophyta</taxon>
        <taxon>Tracheophyta</taxon>
        <taxon>Spermatophyta</taxon>
        <taxon>Magnoliopsida</taxon>
        <taxon>eudicotyledons</taxon>
        <taxon>Gunneridae</taxon>
        <taxon>Pentapetalae</taxon>
        <taxon>rosids</taxon>
        <taxon>malvids</taxon>
        <taxon>Sapindales</taxon>
        <taxon>Anacardiaceae</taxon>
        <taxon>Pistacia</taxon>
    </lineage>
</organism>
<reference evidence="2" key="1">
    <citation type="journal article" date="2023" name="G3 (Bethesda)">
        <title>Genome assembly and association tests identify interacting loci associated with vigor, precocity, and sex in interspecific pistachio rootstocks.</title>
        <authorList>
            <person name="Palmer W."/>
            <person name="Jacygrad E."/>
            <person name="Sagayaradj S."/>
            <person name="Cavanaugh K."/>
            <person name="Han R."/>
            <person name="Bertier L."/>
            <person name="Beede B."/>
            <person name="Kafkas S."/>
            <person name="Golino D."/>
            <person name="Preece J."/>
            <person name="Michelmore R."/>
        </authorList>
    </citation>
    <scope>NUCLEOTIDE SEQUENCE [LARGE SCALE GENOMIC DNA]</scope>
</reference>
<accession>A0ACC0X1H9</accession>
<keyword evidence="2" id="KW-1185">Reference proteome</keyword>
<comment type="caution">
    <text evidence="1">The sequence shown here is derived from an EMBL/GenBank/DDBJ whole genome shotgun (WGS) entry which is preliminary data.</text>
</comment>
<proteinExistence type="predicted"/>
<evidence type="ECO:0000313" key="1">
    <source>
        <dbReference type="EMBL" id="KAJ0007331.1"/>
    </source>
</evidence>